<dbReference type="PANTHER" id="PTHR43539">
    <property type="entry name" value="FLAVIN-BINDING MONOOXYGENASE-LIKE PROTEIN (AFU_ORTHOLOGUE AFUA_4G09220)"/>
    <property type="match status" value="1"/>
</dbReference>
<dbReference type="InterPro" id="IPR036188">
    <property type="entry name" value="FAD/NAD-bd_sf"/>
</dbReference>
<evidence type="ECO:0000256" key="3">
    <source>
        <dbReference type="ARBA" id="ARBA00023002"/>
    </source>
</evidence>
<accession>A0ABR1NNB7</accession>
<evidence type="ECO:0000313" key="4">
    <source>
        <dbReference type="EMBL" id="KAK7708355.1"/>
    </source>
</evidence>
<keyword evidence="1" id="KW-0285">Flavoprotein</keyword>
<keyword evidence="5" id="KW-1185">Reference proteome</keyword>
<evidence type="ECO:0000256" key="2">
    <source>
        <dbReference type="ARBA" id="ARBA00022827"/>
    </source>
</evidence>
<dbReference type="PANTHER" id="PTHR43539:SF68">
    <property type="entry name" value="FLAVIN-BINDING MONOOXYGENASE-LIKE PROTEIN (AFU_ORTHOLOGUE AFUA_4G09220)"/>
    <property type="match status" value="1"/>
</dbReference>
<keyword evidence="3" id="KW-0560">Oxidoreductase</keyword>
<dbReference type="InterPro" id="IPR050982">
    <property type="entry name" value="Auxin_biosynth/cation_transpt"/>
</dbReference>
<sequence length="593" mass="65139">MAVTKWTRTPRVTVDELPKASLPEQHIPKGADANAAVRSCVAKLQDLKAEDLRANSHWRDLFALTNNFRTFSRSEHIVPAWEEVSATHQPSDFKFVEGSAHLAPPGPVAVFIAGRFTFKIGGALPGVGSGAIGVVADGDDWKIWFFNTVLEEVDAFGNPDRVPKAVSSNDVTNGTSDKPVDVVVIGAGQSGLGVLGRLKALGVQGVALERNDTIGGNWTGRYDNVKLHTGKYYATLPGDKTFHDDDLPYLLGSKELAQGFQRYARDFGLDVRTSTTVELAQWDEVSKVWTVHAKQNGKDWSIQGRHLVFAIGAVGQFPKVPDIPNRDVFKGTAIHSVKYKYPAAWKGKKGVVIGTANTAHDVAEDMVEAELSSVTLVQRSPTAILPYKYFKTLHQPRYNKDSDIEVSDRAEWGLPFPVLGVMSSTIFKNLYSKDPEPFDSLRKVGFEAELPQILKIHERAGGHYLDVGCSQKIIDGKINAKKGDIESFTPTGLKFTDGSALDADLIIFATGFNTNIREEMEKIVGPEVGNLLEDNNGWDKEAEVRGGWKRHGHPAIWHTSGDLGMSRLFSRFLAFQIKADLEGAPFEPYTETP</sequence>
<proteinExistence type="predicted"/>
<name>A0ABR1NNB7_DIAER</name>
<evidence type="ECO:0008006" key="6">
    <source>
        <dbReference type="Google" id="ProtNLM"/>
    </source>
</evidence>
<gene>
    <name evidence="4" type="ORF">SLS63_013519</name>
</gene>
<dbReference type="EMBL" id="JAKNSF020000186">
    <property type="protein sequence ID" value="KAK7708355.1"/>
    <property type="molecule type" value="Genomic_DNA"/>
</dbReference>
<evidence type="ECO:0000256" key="1">
    <source>
        <dbReference type="ARBA" id="ARBA00022630"/>
    </source>
</evidence>
<protein>
    <recommendedName>
        <fullName evidence="6">Flavin-containing monooxygenase</fullName>
    </recommendedName>
</protein>
<comment type="caution">
    <text evidence="4">The sequence shown here is derived from an EMBL/GenBank/DDBJ whole genome shotgun (WGS) entry which is preliminary data.</text>
</comment>
<evidence type="ECO:0000313" key="5">
    <source>
        <dbReference type="Proteomes" id="UP001430848"/>
    </source>
</evidence>
<keyword evidence="2" id="KW-0274">FAD</keyword>
<dbReference type="InterPro" id="IPR020946">
    <property type="entry name" value="Flavin_mOase-like"/>
</dbReference>
<reference evidence="4 5" key="1">
    <citation type="submission" date="2024-02" db="EMBL/GenBank/DDBJ databases">
        <title>De novo assembly and annotation of 12 fungi associated with fruit tree decline syndrome in Ontario, Canada.</title>
        <authorList>
            <person name="Sulman M."/>
            <person name="Ellouze W."/>
            <person name="Ilyukhin E."/>
        </authorList>
    </citation>
    <scope>NUCLEOTIDE SEQUENCE [LARGE SCALE GENOMIC DNA]</scope>
    <source>
        <strain evidence="4 5">M169</strain>
    </source>
</reference>
<dbReference type="SUPFAM" id="SSF51905">
    <property type="entry name" value="FAD/NAD(P)-binding domain"/>
    <property type="match status" value="1"/>
</dbReference>
<organism evidence="4 5">
    <name type="scientific">Diaporthe eres</name>
    <name type="common">Phomopsis oblonga</name>
    <dbReference type="NCBI Taxonomy" id="83184"/>
    <lineage>
        <taxon>Eukaryota</taxon>
        <taxon>Fungi</taxon>
        <taxon>Dikarya</taxon>
        <taxon>Ascomycota</taxon>
        <taxon>Pezizomycotina</taxon>
        <taxon>Sordariomycetes</taxon>
        <taxon>Sordariomycetidae</taxon>
        <taxon>Diaporthales</taxon>
        <taxon>Diaporthaceae</taxon>
        <taxon>Diaporthe</taxon>
        <taxon>Diaporthe eres species complex</taxon>
    </lineage>
</organism>
<dbReference type="Pfam" id="PF00743">
    <property type="entry name" value="FMO-like"/>
    <property type="match status" value="1"/>
</dbReference>
<dbReference type="Gene3D" id="3.50.50.60">
    <property type="entry name" value="FAD/NAD(P)-binding domain"/>
    <property type="match status" value="2"/>
</dbReference>
<dbReference type="Proteomes" id="UP001430848">
    <property type="component" value="Unassembled WGS sequence"/>
</dbReference>